<keyword evidence="13" id="KW-0560">Oxidoreductase</keyword>
<dbReference type="Gene3D" id="3.30.470.10">
    <property type="match status" value="1"/>
</dbReference>
<dbReference type="HAMAP" id="MF_00966">
    <property type="entry name" value="G6PD"/>
    <property type="match status" value="1"/>
</dbReference>
<dbReference type="GO" id="GO:0006098">
    <property type="term" value="P:pentose-phosphate shunt"/>
    <property type="evidence" value="ECO:0007669"/>
    <property type="project" value="UniProtKB-UniPathway"/>
</dbReference>
<dbReference type="GO" id="GO:0004084">
    <property type="term" value="F:branched-chain-amino-acid transaminase activity"/>
    <property type="evidence" value="ECO:0007669"/>
    <property type="project" value="InterPro"/>
</dbReference>
<accession>D8SS66</accession>
<keyword evidence="9 12" id="KW-0663">Pyridoxal phosphate</keyword>
<dbReference type="InterPro" id="IPR001544">
    <property type="entry name" value="Aminotrans_IV"/>
</dbReference>
<feature type="domain" description="Glucose-6-phosphate dehydrogenase C-terminal" evidence="16">
    <location>
        <begin position="884"/>
        <end position="1180"/>
    </location>
</feature>
<organism evidence="18">
    <name type="scientific">Selaginella moellendorffii</name>
    <name type="common">Spikemoss</name>
    <dbReference type="NCBI Taxonomy" id="88036"/>
    <lineage>
        <taxon>Eukaryota</taxon>
        <taxon>Viridiplantae</taxon>
        <taxon>Streptophyta</taxon>
        <taxon>Embryophyta</taxon>
        <taxon>Tracheophyta</taxon>
        <taxon>Lycopodiopsida</taxon>
        <taxon>Selaginellales</taxon>
        <taxon>Selaginellaceae</taxon>
        <taxon>Selaginella</taxon>
    </lineage>
</organism>
<dbReference type="Pfam" id="PF01063">
    <property type="entry name" value="Aminotran_4"/>
    <property type="match status" value="1"/>
</dbReference>
<evidence type="ECO:0000256" key="13">
    <source>
        <dbReference type="RuleBase" id="RU362120"/>
    </source>
</evidence>
<dbReference type="EMBL" id="GL377637">
    <property type="protein sequence ID" value="EFJ12770.1"/>
    <property type="molecule type" value="Genomic_DNA"/>
</dbReference>
<evidence type="ECO:0000313" key="17">
    <source>
        <dbReference type="EMBL" id="EFJ12770.1"/>
    </source>
</evidence>
<evidence type="ECO:0000256" key="10">
    <source>
        <dbReference type="ARBA" id="ARBA00023277"/>
    </source>
</evidence>
<evidence type="ECO:0000256" key="9">
    <source>
        <dbReference type="ARBA" id="ARBA00022898"/>
    </source>
</evidence>
<evidence type="ECO:0000313" key="18">
    <source>
        <dbReference type="Proteomes" id="UP000001514"/>
    </source>
</evidence>
<dbReference type="Pfam" id="PF02781">
    <property type="entry name" value="G6PD_C"/>
    <property type="match status" value="1"/>
</dbReference>
<evidence type="ECO:0000256" key="2">
    <source>
        <dbReference type="ARBA" id="ARBA00009320"/>
    </source>
</evidence>
<feature type="compositionally biased region" description="Polar residues" evidence="14">
    <location>
        <begin position="666"/>
        <end position="678"/>
    </location>
</feature>
<protein>
    <recommendedName>
        <fullName evidence="13">Glucose-6-phosphate 1-dehydrogenase</fullName>
        <ecNumber evidence="13">1.1.1.49</ecNumber>
    </recommendedName>
</protein>
<comment type="catalytic activity">
    <reaction evidence="13">
        <text>D-glucose 6-phosphate + NADP(+) = 6-phospho-D-glucono-1,5-lactone + NADPH + H(+)</text>
        <dbReference type="Rhea" id="RHEA:15841"/>
        <dbReference type="ChEBI" id="CHEBI:15378"/>
        <dbReference type="ChEBI" id="CHEBI:57783"/>
        <dbReference type="ChEBI" id="CHEBI:57955"/>
        <dbReference type="ChEBI" id="CHEBI:58349"/>
        <dbReference type="ChEBI" id="CHEBI:61548"/>
        <dbReference type="EC" id="1.1.1.49"/>
    </reaction>
</comment>
<dbReference type="InterPro" id="IPR001282">
    <property type="entry name" value="G6P_DH"/>
</dbReference>
<evidence type="ECO:0000256" key="12">
    <source>
        <dbReference type="RuleBase" id="RU004516"/>
    </source>
</evidence>
<dbReference type="PANTHER" id="PTHR23429">
    <property type="entry name" value="GLUCOSE-6-PHOSPHATE 1-DEHYDROGENASE G6PD"/>
    <property type="match status" value="1"/>
</dbReference>
<feature type="domain" description="Glucose-6-phosphate dehydrogenase NAD-binding" evidence="15">
    <location>
        <begin position="702"/>
        <end position="881"/>
    </location>
</feature>
<comment type="function">
    <text evidence="13">Catalyzes the rate-limiting step of the oxidative pentose-phosphate pathway, which represents a route for the dissimilation of carbohydrates besides glycolysis.</text>
</comment>
<comment type="pathway">
    <text evidence="13">Carbohydrate degradation; pentose phosphate pathway; D-ribulose 5-phosphate from D-glucose 6-phosphate (oxidative stage): step 1/3.</text>
</comment>
<dbReference type="InterPro" id="IPR018300">
    <property type="entry name" value="Aminotrans_IV_CS"/>
</dbReference>
<dbReference type="GO" id="GO:0009082">
    <property type="term" value="P:branched-chain amino acid biosynthetic process"/>
    <property type="evidence" value="ECO:0007669"/>
    <property type="project" value="UniProtKB-KW"/>
</dbReference>
<dbReference type="PRINTS" id="PR00079">
    <property type="entry name" value="G6PDHDRGNASE"/>
</dbReference>
<keyword evidence="4 13" id="KW-0313">Glucose metabolism</keyword>
<dbReference type="Gramene" id="EFJ12770">
    <property type="protein sequence ID" value="EFJ12770"/>
    <property type="gene ID" value="SELMODRAFT_446525"/>
</dbReference>
<keyword evidence="10 13" id="KW-0119">Carbohydrate metabolism</keyword>
<sequence length="1183" mass="131440">MGSLEEHQPAFPPSDIVFQHLIVHKAAQLKEKPDGTVLKFGAHTTDHMLQIVWKEELGWMPPKIVPLEPLSLHPCAQVLHYATECFEGMKAYKDKEGRIRLFRPDMHMNRLARSVARLALPSFDKEALLRCIEELLRVERDWISDVEGFSVYIRPTVIATQPSLGVQQSREALLFVVLSPAGSSFFSASSTSRLAPIKLRVDTQNTRAFPGGAGDRKLGSNYAPTIVPLLEAAKLGCSQPLFVMDDKYGGFVGEAGTMNIFFLLRSGQDTMELVTPALDGTILPGVTRDSVLKLATKIQGLEVSERSLRFSEIEAAAGQGRLVEAFGTGTACLIQPVSGLLKESGVMIEVPFDSKAANDAIAAAPGSLELEKEHVDRPGFNLCGFLVRALMDIHYALDRIPGVRIGFYSCGKALRNANLLQALSAGLEDRLGYKISQEIEVFSVRPGKKKSLHGLREGLDLERAILIDDTGRNSAMGEERNLVKIYHKRRLYDEEGKLCKGGNVFKARIANNLVRALGLLLKSIESSSSSKTLVQALESLQWNGDEYLHESSNSEEIYRLGLEAMRGVRPEFSIKEVVSSVDPWSPHERNEELFPTMAAAAIGMPAIKAPKMVSFAGAEHHRAGLSTQLRSTAMISRRAKILATDHGIRCSSTDIDVSAPPKDQDQTLTEQPVASSSGAELFKDQKEGESSVSAATTSLSIIVLGATGDLAKNKIFPALFALYYTGYLPEKIAIFGYSRSELQDEDLRRLIMGNLTCRLDHREGCEEKMESFLKNVYYEHGGYDTCDGMVILDKRLKKLEGSCCANRIFYLSVPHEVVVEVAQCVGTNAQSKRGHTRIIIEKPFGNDVHTSKKMTEGLLSKFTEDQIYRIDHLLGRDLIENLTVLRFSNLIFEPLWNRTYIRNIQILFAEDWGVEGRGRYFDEQGIIRDIVQSHLFQTIGLLAMEPPVSLEGEDIRNEKVKVLRSMRKPALDDVVLGQYKESVSKGGSSRVPGYLSEQDVPADSLTPTFIASVLYIDNGRWDGVPFLIKAGHGLIKHKQEIRIQFRGVPGNLYRDKFGFNIDLATNELVLRVHPDEAINLKINNKVPGLGLQLDSSELNLLYRDKYNTEIPDSYERLILDVIDGDSHLFIRSDELAQTWEIISPLLEEIKTHKVAPELYTFGGRGPVGAYYLGAKHGVKWADD</sequence>
<dbReference type="Gene3D" id="3.30.360.10">
    <property type="entry name" value="Dihydrodipicolinate Reductase, domain 2"/>
    <property type="match status" value="1"/>
</dbReference>
<keyword evidence="11" id="KW-0100">Branched-chain amino acid biosynthesis</keyword>
<evidence type="ECO:0000256" key="8">
    <source>
        <dbReference type="ARBA" id="ARBA00022857"/>
    </source>
</evidence>
<dbReference type="GO" id="GO:0008652">
    <property type="term" value="P:amino acid biosynthetic process"/>
    <property type="evidence" value="ECO:0007669"/>
    <property type="project" value="UniProtKB-KW"/>
</dbReference>
<dbReference type="Gene3D" id="3.40.50.720">
    <property type="entry name" value="NAD(P)-binding Rossmann-like Domain"/>
    <property type="match status" value="1"/>
</dbReference>
<evidence type="ECO:0000256" key="3">
    <source>
        <dbReference type="ARBA" id="ARBA00009975"/>
    </source>
</evidence>
<evidence type="ECO:0000256" key="1">
    <source>
        <dbReference type="ARBA" id="ARBA00001933"/>
    </source>
</evidence>
<dbReference type="InterPro" id="IPR022674">
    <property type="entry name" value="G6P_DH_NAD-bd"/>
</dbReference>
<dbReference type="PANTHER" id="PTHR23429:SF4">
    <property type="entry name" value="INACTIVE GLUCOSE-6-PHOSPHATE 1-DEHYDROGENASE 4, CHLOROPLASTIC"/>
    <property type="match status" value="1"/>
</dbReference>
<dbReference type="EC" id="1.1.1.49" evidence="13"/>
<evidence type="ECO:0000259" key="16">
    <source>
        <dbReference type="Pfam" id="PF02781"/>
    </source>
</evidence>
<proteinExistence type="inferred from homology"/>
<dbReference type="NCBIfam" id="TIGR00871">
    <property type="entry name" value="zwf"/>
    <property type="match status" value="1"/>
</dbReference>
<dbReference type="GO" id="GO:0004345">
    <property type="term" value="F:glucose-6-phosphate dehydrogenase activity"/>
    <property type="evidence" value="ECO:0007669"/>
    <property type="project" value="UniProtKB-EC"/>
</dbReference>
<keyword evidence="8 13" id="KW-0521">NADP</keyword>
<keyword evidence="5" id="KW-0032">Aminotransferase</keyword>
<dbReference type="SUPFAM" id="SSF55347">
    <property type="entry name" value="Glyceraldehyde-3-phosphate dehydrogenase-like, C-terminal domain"/>
    <property type="match status" value="1"/>
</dbReference>
<dbReference type="InterPro" id="IPR036291">
    <property type="entry name" value="NAD(P)-bd_dom_sf"/>
</dbReference>
<dbReference type="InParanoid" id="D8SS66"/>
<dbReference type="CDD" id="cd01557">
    <property type="entry name" value="BCAT_beta_family"/>
    <property type="match status" value="1"/>
</dbReference>
<dbReference type="STRING" id="88036.D8SS66"/>
<dbReference type="KEGG" id="smo:SELMODRAFT_446525"/>
<dbReference type="SUPFAM" id="SSF56752">
    <property type="entry name" value="D-aminoacid aminotransferase-like PLP-dependent enzymes"/>
    <property type="match status" value="1"/>
</dbReference>
<comment type="cofactor">
    <cofactor evidence="1 12">
        <name>pyridoxal 5'-phosphate</name>
        <dbReference type="ChEBI" id="CHEBI:597326"/>
    </cofactor>
</comment>
<keyword evidence="7" id="KW-0808">Transferase</keyword>
<comment type="similarity">
    <text evidence="2">Belongs to the class-IV pyridoxal-phosphate-dependent aminotransferase family.</text>
</comment>
<dbReference type="Gene3D" id="3.20.10.10">
    <property type="entry name" value="D-amino Acid Aminotransferase, subunit A, domain 2"/>
    <property type="match status" value="1"/>
</dbReference>
<evidence type="ECO:0000256" key="5">
    <source>
        <dbReference type="ARBA" id="ARBA00022576"/>
    </source>
</evidence>
<comment type="similarity">
    <text evidence="3 13">Belongs to the glucose-6-phosphate dehydrogenase family.</text>
</comment>
<evidence type="ECO:0000256" key="7">
    <source>
        <dbReference type="ARBA" id="ARBA00022679"/>
    </source>
</evidence>
<dbReference type="InterPro" id="IPR033939">
    <property type="entry name" value="BCAT_family"/>
</dbReference>
<keyword evidence="18" id="KW-1185">Reference proteome</keyword>
<feature type="region of interest" description="Disordered" evidence="14">
    <location>
        <begin position="653"/>
        <end position="678"/>
    </location>
</feature>
<dbReference type="PROSITE" id="PS00770">
    <property type="entry name" value="AA_TRANSFER_CLASS_4"/>
    <property type="match status" value="1"/>
</dbReference>
<dbReference type="InterPro" id="IPR043131">
    <property type="entry name" value="BCAT-like_N"/>
</dbReference>
<evidence type="ECO:0000256" key="11">
    <source>
        <dbReference type="ARBA" id="ARBA00023304"/>
    </source>
</evidence>
<evidence type="ECO:0000256" key="6">
    <source>
        <dbReference type="ARBA" id="ARBA00022605"/>
    </source>
</evidence>
<dbReference type="GO" id="GO:0050661">
    <property type="term" value="F:NADP binding"/>
    <property type="evidence" value="ECO:0007669"/>
    <property type="project" value="InterPro"/>
</dbReference>
<gene>
    <name evidence="17" type="ORF">SELMODRAFT_446525</name>
</gene>
<evidence type="ECO:0000259" key="15">
    <source>
        <dbReference type="Pfam" id="PF00479"/>
    </source>
</evidence>
<dbReference type="UniPathway" id="UPA00115">
    <property type="reaction ID" value="UER00408"/>
</dbReference>
<dbReference type="InterPro" id="IPR043132">
    <property type="entry name" value="BCAT-like_C"/>
</dbReference>
<dbReference type="SUPFAM" id="SSF51735">
    <property type="entry name" value="NAD(P)-binding Rossmann-fold domains"/>
    <property type="match status" value="1"/>
</dbReference>
<evidence type="ECO:0000256" key="4">
    <source>
        <dbReference type="ARBA" id="ARBA00022526"/>
    </source>
</evidence>
<reference evidence="17 18" key="1">
    <citation type="journal article" date="2011" name="Science">
        <title>The Selaginella genome identifies genetic changes associated with the evolution of vascular plants.</title>
        <authorList>
            <person name="Banks J.A."/>
            <person name="Nishiyama T."/>
            <person name="Hasebe M."/>
            <person name="Bowman J.L."/>
            <person name="Gribskov M."/>
            <person name="dePamphilis C."/>
            <person name="Albert V.A."/>
            <person name="Aono N."/>
            <person name="Aoyama T."/>
            <person name="Ambrose B.A."/>
            <person name="Ashton N.W."/>
            <person name="Axtell M.J."/>
            <person name="Barker E."/>
            <person name="Barker M.S."/>
            <person name="Bennetzen J.L."/>
            <person name="Bonawitz N.D."/>
            <person name="Chapple C."/>
            <person name="Cheng C."/>
            <person name="Correa L.G."/>
            <person name="Dacre M."/>
            <person name="DeBarry J."/>
            <person name="Dreyer I."/>
            <person name="Elias M."/>
            <person name="Engstrom E.M."/>
            <person name="Estelle M."/>
            <person name="Feng L."/>
            <person name="Finet C."/>
            <person name="Floyd S.K."/>
            <person name="Frommer W.B."/>
            <person name="Fujita T."/>
            <person name="Gramzow L."/>
            <person name="Gutensohn M."/>
            <person name="Harholt J."/>
            <person name="Hattori M."/>
            <person name="Heyl A."/>
            <person name="Hirai T."/>
            <person name="Hiwatashi Y."/>
            <person name="Ishikawa M."/>
            <person name="Iwata M."/>
            <person name="Karol K.G."/>
            <person name="Koehler B."/>
            <person name="Kolukisaoglu U."/>
            <person name="Kubo M."/>
            <person name="Kurata T."/>
            <person name="Lalonde S."/>
            <person name="Li K."/>
            <person name="Li Y."/>
            <person name="Litt A."/>
            <person name="Lyons E."/>
            <person name="Manning G."/>
            <person name="Maruyama T."/>
            <person name="Michael T.P."/>
            <person name="Mikami K."/>
            <person name="Miyazaki S."/>
            <person name="Morinaga S."/>
            <person name="Murata T."/>
            <person name="Mueller-Roeber B."/>
            <person name="Nelson D.R."/>
            <person name="Obara M."/>
            <person name="Oguri Y."/>
            <person name="Olmstead R.G."/>
            <person name="Onodera N."/>
            <person name="Petersen B.L."/>
            <person name="Pils B."/>
            <person name="Prigge M."/>
            <person name="Rensing S.A."/>
            <person name="Riano-Pachon D.M."/>
            <person name="Roberts A.W."/>
            <person name="Sato Y."/>
            <person name="Scheller H.V."/>
            <person name="Schulz B."/>
            <person name="Schulz C."/>
            <person name="Shakirov E.V."/>
            <person name="Shibagaki N."/>
            <person name="Shinohara N."/>
            <person name="Shippen D.E."/>
            <person name="Soerensen I."/>
            <person name="Sotooka R."/>
            <person name="Sugimoto N."/>
            <person name="Sugita M."/>
            <person name="Sumikawa N."/>
            <person name="Tanurdzic M."/>
            <person name="Theissen G."/>
            <person name="Ulvskov P."/>
            <person name="Wakazuki S."/>
            <person name="Weng J.K."/>
            <person name="Willats W.W."/>
            <person name="Wipf D."/>
            <person name="Wolf P.G."/>
            <person name="Yang L."/>
            <person name="Zimmer A.D."/>
            <person name="Zhu Q."/>
            <person name="Mitros T."/>
            <person name="Hellsten U."/>
            <person name="Loque D."/>
            <person name="Otillar R."/>
            <person name="Salamov A."/>
            <person name="Schmutz J."/>
            <person name="Shapiro H."/>
            <person name="Lindquist E."/>
            <person name="Lucas S."/>
            <person name="Rokhsar D."/>
            <person name="Grigoriev I.V."/>
        </authorList>
    </citation>
    <scope>NUCLEOTIDE SEQUENCE [LARGE SCALE GENOMIC DNA]</scope>
</reference>
<dbReference type="InterPro" id="IPR022675">
    <property type="entry name" value="G6P_DH_C"/>
</dbReference>
<dbReference type="Proteomes" id="UP000001514">
    <property type="component" value="Unassembled WGS sequence"/>
</dbReference>
<evidence type="ECO:0000256" key="14">
    <source>
        <dbReference type="SAM" id="MobiDB-lite"/>
    </source>
</evidence>
<dbReference type="HOGENOM" id="CLU_008063_0_0_1"/>
<name>D8SS66_SELML</name>
<dbReference type="eggNOG" id="KOG0975">
    <property type="taxonomic scope" value="Eukaryota"/>
</dbReference>
<keyword evidence="6" id="KW-0028">Amino-acid biosynthesis</keyword>
<dbReference type="GO" id="GO:0006006">
    <property type="term" value="P:glucose metabolic process"/>
    <property type="evidence" value="ECO:0007669"/>
    <property type="project" value="UniProtKB-KW"/>
</dbReference>
<dbReference type="FunFam" id="3.30.470.10:FF:000002">
    <property type="entry name" value="Branched-chain-amino-acid aminotransferase"/>
    <property type="match status" value="1"/>
</dbReference>
<dbReference type="FunFam" id="3.30.360.10:FF:000018">
    <property type="entry name" value="Glucose-6-phosphate 1-dehydrogenase"/>
    <property type="match status" value="1"/>
</dbReference>
<dbReference type="InterPro" id="IPR036038">
    <property type="entry name" value="Aminotransferase-like"/>
</dbReference>
<dbReference type="Pfam" id="PF00479">
    <property type="entry name" value="G6PD_N"/>
    <property type="match status" value="1"/>
</dbReference>
<dbReference type="AlphaFoldDB" id="D8SS66"/>
<dbReference type="eggNOG" id="KOG0563">
    <property type="taxonomic scope" value="Eukaryota"/>
</dbReference>